<accession>A0A0V0HHA7</accession>
<dbReference type="AlphaFoldDB" id="A0A0V0HHA7"/>
<dbReference type="PANTHER" id="PTHR33972">
    <property type="entry name" value="EXPRESSED PROTEIN"/>
    <property type="match status" value="1"/>
</dbReference>
<protein>
    <submittedName>
        <fullName evidence="1">Putative ovule protein</fullName>
    </submittedName>
</protein>
<proteinExistence type="predicted"/>
<organism evidence="1">
    <name type="scientific">Solanum chacoense</name>
    <name type="common">Chaco potato</name>
    <dbReference type="NCBI Taxonomy" id="4108"/>
    <lineage>
        <taxon>Eukaryota</taxon>
        <taxon>Viridiplantae</taxon>
        <taxon>Streptophyta</taxon>
        <taxon>Embryophyta</taxon>
        <taxon>Tracheophyta</taxon>
        <taxon>Spermatophyta</taxon>
        <taxon>Magnoliopsida</taxon>
        <taxon>eudicotyledons</taxon>
        <taxon>Gunneridae</taxon>
        <taxon>Pentapetalae</taxon>
        <taxon>asterids</taxon>
        <taxon>lamiids</taxon>
        <taxon>Solanales</taxon>
        <taxon>Solanaceae</taxon>
        <taxon>Solanoideae</taxon>
        <taxon>Solaneae</taxon>
        <taxon>Solanum</taxon>
    </lineage>
</organism>
<reference evidence="1" key="1">
    <citation type="submission" date="2015-12" db="EMBL/GenBank/DDBJ databases">
        <title>Gene expression during late stages of embryo sac development: a critical building block for successful pollen-pistil interactions.</title>
        <authorList>
            <person name="Liu Y."/>
            <person name="Joly V."/>
            <person name="Sabar M."/>
            <person name="Matton D.P."/>
        </authorList>
    </citation>
    <scope>NUCLEOTIDE SEQUENCE</scope>
</reference>
<feature type="non-terminal residue" evidence="1">
    <location>
        <position position="1"/>
    </location>
</feature>
<dbReference type="EMBL" id="GEDG01019543">
    <property type="protein sequence ID" value="JAP19854.1"/>
    <property type="molecule type" value="Transcribed_RNA"/>
</dbReference>
<dbReference type="PANTHER" id="PTHR33972:SF2">
    <property type="entry name" value="OS04G0606700 PROTEIN"/>
    <property type="match status" value="1"/>
</dbReference>
<evidence type="ECO:0000313" key="1">
    <source>
        <dbReference type="EMBL" id="JAP19854.1"/>
    </source>
</evidence>
<sequence>KSESSSFLPYRYLLIYLYKCLIPLISNGPLHRSSPKSDPNHHRHRLIHHPKCSALLRVASRSESTQADRSTGSDTPETEAEALAVQRIEEAIHRIIVRRSAPDWLPFRPGASYWVPPRRSSYGVADLVHKLANTLTEEEIMSLATFRGWPSSNFYLDDDKCNVAKKEIQSEDEEV</sequence>
<name>A0A0V0HHA7_SOLCH</name>